<name>A0A1H7HZP3_STRJI</name>
<gene>
    <name evidence="1" type="ORF">SAMN05414137_102429</name>
</gene>
<evidence type="ECO:0000313" key="2">
    <source>
        <dbReference type="Proteomes" id="UP000183015"/>
    </source>
</evidence>
<dbReference type="Pfam" id="PF14435">
    <property type="entry name" value="SUKH-4"/>
    <property type="match status" value="1"/>
</dbReference>
<accession>A0A1H7HZP3</accession>
<dbReference type="RefSeq" id="WP_052438408.1">
    <property type="nucleotide sequence ID" value="NZ_BBPN01000005.1"/>
</dbReference>
<dbReference type="AlphaFoldDB" id="A0A1H7HZP3"/>
<protein>
    <submittedName>
        <fullName evidence="1">SUKH-4 immunity protein</fullName>
    </submittedName>
</protein>
<organism evidence="1 2">
    <name type="scientific">Streptacidiphilus jiangxiensis</name>
    <dbReference type="NCBI Taxonomy" id="235985"/>
    <lineage>
        <taxon>Bacteria</taxon>
        <taxon>Bacillati</taxon>
        <taxon>Actinomycetota</taxon>
        <taxon>Actinomycetes</taxon>
        <taxon>Kitasatosporales</taxon>
        <taxon>Streptomycetaceae</taxon>
        <taxon>Streptacidiphilus</taxon>
    </lineage>
</organism>
<reference evidence="2" key="1">
    <citation type="submission" date="2016-10" db="EMBL/GenBank/DDBJ databases">
        <authorList>
            <person name="Varghese N."/>
        </authorList>
    </citation>
    <scope>NUCLEOTIDE SEQUENCE [LARGE SCALE GENOMIC DNA]</scope>
    <source>
        <strain evidence="2">DSM 45096 / BCRC 16803 / CGMCC 4.1857 / CIP 109030 / JCM 12277 / KCTC 19219 / NBRC 100920 / 33214</strain>
    </source>
</reference>
<evidence type="ECO:0000313" key="1">
    <source>
        <dbReference type="EMBL" id="SEK55614.1"/>
    </source>
</evidence>
<dbReference type="Proteomes" id="UP000183015">
    <property type="component" value="Unassembled WGS sequence"/>
</dbReference>
<dbReference type="InterPro" id="IPR025851">
    <property type="entry name" value="SUKH-4"/>
</dbReference>
<keyword evidence="2" id="KW-1185">Reference proteome</keyword>
<dbReference type="eggNOG" id="ENOG5030MSH">
    <property type="taxonomic scope" value="Bacteria"/>
</dbReference>
<dbReference type="EMBL" id="FOAZ01000002">
    <property type="protein sequence ID" value="SEK55614.1"/>
    <property type="molecule type" value="Genomic_DNA"/>
</dbReference>
<proteinExistence type="predicted"/>
<dbReference type="STRING" id="235985.SAMN05414137_102429"/>
<sequence>MLFPLTSDDLTSVLPPEQVVRTDWSAAAEVIAAPDAVAFLSEVGVPWCSGVFHLGSSLAPTSTPDRLVSERGSLPMVIDTPFGELGSLGGLQYVLVYVRRSDGVVFATSENSDEGYERIHSDVSSLSKLLLLIESKAPDPDLPYAEALPLYARAAAEIEAEISAVDPAPFADPDGFWTDFLDSFGGGIYPRKPR</sequence>